<dbReference type="RefSeq" id="XP_015870515.1">
    <property type="nucleotide sequence ID" value="XM_016015029.2"/>
</dbReference>
<dbReference type="PANTHER" id="PTHR46067">
    <property type="entry name" value="ACYL-COA N-ACYLTRANSFERASES (NAT) SUPERFAMILY PROTEIN"/>
    <property type="match status" value="1"/>
</dbReference>
<proteinExistence type="predicted"/>
<sequence>MAKSSLEITLRPLRITDAEDFLKYAGDEEATKFTRLRTLTSKEESISYIQSYCIPHPYCRSICINDCCIGFVSIKPEKGEDRCRAHLGYGIAREYWNQGITTGAVKIAISQGFQAFPDLVRMKTFVELQNIASQRVLEKLGFQKEGVLRKFGYNKGAIQDLILYSLLSTDPIP</sequence>
<feature type="domain" description="N-acetyltransferase" evidence="1">
    <location>
        <begin position="8"/>
        <end position="168"/>
    </location>
</feature>
<gene>
    <name evidence="2" type="primary">LOC107407724</name>
</gene>
<reference evidence="2" key="1">
    <citation type="submission" date="2022-04" db="UniProtKB">
        <authorList>
            <consortium name="RefSeq"/>
        </authorList>
    </citation>
    <scope>IDENTIFICATION</scope>
    <source>
        <tissue evidence="2">In vitro plantlets</tissue>
    </source>
</reference>
<dbReference type="SUPFAM" id="SSF55729">
    <property type="entry name" value="Acyl-CoA N-acyltransferases (Nat)"/>
    <property type="match status" value="1"/>
</dbReference>
<name>A0A6P3Z8S0_ZIZJJ</name>
<evidence type="ECO:0000313" key="2">
    <source>
        <dbReference type="RefSeq" id="XP_015870515.1"/>
    </source>
</evidence>
<dbReference type="Gene3D" id="3.40.630.30">
    <property type="match status" value="1"/>
</dbReference>
<dbReference type="Pfam" id="PF13302">
    <property type="entry name" value="Acetyltransf_3"/>
    <property type="match status" value="1"/>
</dbReference>
<dbReference type="PROSITE" id="PS51186">
    <property type="entry name" value="GNAT"/>
    <property type="match status" value="1"/>
</dbReference>
<dbReference type="InterPro" id="IPR000182">
    <property type="entry name" value="GNAT_dom"/>
</dbReference>
<organism evidence="2">
    <name type="scientific">Ziziphus jujuba</name>
    <name type="common">Chinese jujube</name>
    <name type="synonym">Ziziphus sativa</name>
    <dbReference type="NCBI Taxonomy" id="326968"/>
    <lineage>
        <taxon>Eukaryota</taxon>
        <taxon>Viridiplantae</taxon>
        <taxon>Streptophyta</taxon>
        <taxon>Embryophyta</taxon>
        <taxon>Tracheophyta</taxon>
        <taxon>Spermatophyta</taxon>
        <taxon>Magnoliopsida</taxon>
        <taxon>eudicotyledons</taxon>
        <taxon>Gunneridae</taxon>
        <taxon>Pentapetalae</taxon>
        <taxon>rosids</taxon>
        <taxon>fabids</taxon>
        <taxon>Rosales</taxon>
        <taxon>Rhamnaceae</taxon>
        <taxon>Paliureae</taxon>
        <taxon>Ziziphus</taxon>
    </lineage>
</organism>
<dbReference type="GO" id="GO:0016747">
    <property type="term" value="F:acyltransferase activity, transferring groups other than amino-acyl groups"/>
    <property type="evidence" value="ECO:0007669"/>
    <property type="project" value="InterPro"/>
</dbReference>
<accession>A0A6P3Z8S0</accession>
<dbReference type="AlphaFoldDB" id="A0A6P3Z8S0"/>
<evidence type="ECO:0000259" key="1">
    <source>
        <dbReference type="PROSITE" id="PS51186"/>
    </source>
</evidence>
<dbReference type="PANTHER" id="PTHR46067:SF11">
    <property type="entry name" value="N-ACETYLTRANSFERASE DOMAIN-CONTAINING PROTEIN"/>
    <property type="match status" value="1"/>
</dbReference>
<protein>
    <submittedName>
        <fullName evidence="2">uncharacterized protein LOC107407724</fullName>
    </submittedName>
</protein>
<dbReference type="InterPro" id="IPR016181">
    <property type="entry name" value="Acyl_CoA_acyltransferase"/>
</dbReference>